<feature type="domain" description="Major facilitator superfamily (MFS) profile" evidence="10">
    <location>
        <begin position="59"/>
        <end position="501"/>
    </location>
</feature>
<protein>
    <submittedName>
        <fullName evidence="11">General substrate transporter</fullName>
    </submittedName>
</protein>
<evidence type="ECO:0000259" key="10">
    <source>
        <dbReference type="PROSITE" id="PS50850"/>
    </source>
</evidence>
<comment type="subcellular location">
    <subcellularLocation>
        <location evidence="1">Membrane</location>
        <topology evidence="1">Multi-pass membrane protein</topology>
    </subcellularLocation>
</comment>
<dbReference type="RefSeq" id="XP_033585885.1">
    <property type="nucleotide sequence ID" value="XM_033731726.1"/>
</dbReference>
<dbReference type="InterPro" id="IPR005829">
    <property type="entry name" value="Sugar_transporter_CS"/>
</dbReference>
<dbReference type="EMBL" id="MU001642">
    <property type="protein sequence ID" value="KAF2479315.1"/>
    <property type="molecule type" value="Genomic_DNA"/>
</dbReference>
<dbReference type="Proteomes" id="UP000799767">
    <property type="component" value="Unassembled WGS sequence"/>
</dbReference>
<keyword evidence="6 9" id="KW-1133">Transmembrane helix</keyword>
<feature type="transmembrane region" description="Helical" evidence="9">
    <location>
        <begin position="406"/>
        <end position="429"/>
    </location>
</feature>
<keyword evidence="12" id="KW-1185">Reference proteome</keyword>
<keyword evidence="7 9" id="KW-0472">Membrane</keyword>
<feature type="transmembrane region" description="Helical" evidence="9">
    <location>
        <begin position="136"/>
        <end position="154"/>
    </location>
</feature>
<evidence type="ECO:0000313" key="11">
    <source>
        <dbReference type="EMBL" id="KAF2479315.1"/>
    </source>
</evidence>
<comment type="similarity">
    <text evidence="2 8">Belongs to the major facilitator superfamily. Sugar transporter (TC 2.A.1.1) family.</text>
</comment>
<evidence type="ECO:0000256" key="3">
    <source>
        <dbReference type="ARBA" id="ARBA00022448"/>
    </source>
</evidence>
<dbReference type="GO" id="GO:0016020">
    <property type="term" value="C:membrane"/>
    <property type="evidence" value="ECO:0007669"/>
    <property type="project" value="UniProtKB-SubCell"/>
</dbReference>
<evidence type="ECO:0000256" key="8">
    <source>
        <dbReference type="RuleBase" id="RU003346"/>
    </source>
</evidence>
<organism evidence="11 12">
    <name type="scientific">Neohortaea acidophila</name>
    <dbReference type="NCBI Taxonomy" id="245834"/>
    <lineage>
        <taxon>Eukaryota</taxon>
        <taxon>Fungi</taxon>
        <taxon>Dikarya</taxon>
        <taxon>Ascomycota</taxon>
        <taxon>Pezizomycotina</taxon>
        <taxon>Dothideomycetes</taxon>
        <taxon>Dothideomycetidae</taxon>
        <taxon>Mycosphaerellales</taxon>
        <taxon>Teratosphaeriaceae</taxon>
        <taxon>Neohortaea</taxon>
    </lineage>
</organism>
<dbReference type="PANTHER" id="PTHR48022">
    <property type="entry name" value="PLASTIDIC GLUCOSE TRANSPORTER 4"/>
    <property type="match status" value="1"/>
</dbReference>
<evidence type="ECO:0000256" key="2">
    <source>
        <dbReference type="ARBA" id="ARBA00010992"/>
    </source>
</evidence>
<dbReference type="PROSITE" id="PS00217">
    <property type="entry name" value="SUGAR_TRANSPORT_2"/>
    <property type="match status" value="1"/>
</dbReference>
<dbReference type="SUPFAM" id="SSF103473">
    <property type="entry name" value="MFS general substrate transporter"/>
    <property type="match status" value="1"/>
</dbReference>
<feature type="transmembrane region" description="Helical" evidence="9">
    <location>
        <begin position="450"/>
        <end position="467"/>
    </location>
</feature>
<reference evidence="11" key="1">
    <citation type="journal article" date="2020" name="Stud. Mycol.">
        <title>101 Dothideomycetes genomes: a test case for predicting lifestyles and emergence of pathogens.</title>
        <authorList>
            <person name="Haridas S."/>
            <person name="Albert R."/>
            <person name="Binder M."/>
            <person name="Bloem J."/>
            <person name="Labutti K."/>
            <person name="Salamov A."/>
            <person name="Andreopoulos B."/>
            <person name="Baker S."/>
            <person name="Barry K."/>
            <person name="Bills G."/>
            <person name="Bluhm B."/>
            <person name="Cannon C."/>
            <person name="Castanera R."/>
            <person name="Culley D."/>
            <person name="Daum C."/>
            <person name="Ezra D."/>
            <person name="Gonzalez J."/>
            <person name="Henrissat B."/>
            <person name="Kuo A."/>
            <person name="Liang C."/>
            <person name="Lipzen A."/>
            <person name="Lutzoni F."/>
            <person name="Magnuson J."/>
            <person name="Mondo S."/>
            <person name="Nolan M."/>
            <person name="Ohm R."/>
            <person name="Pangilinan J."/>
            <person name="Park H.-J."/>
            <person name="Ramirez L."/>
            <person name="Alfaro M."/>
            <person name="Sun H."/>
            <person name="Tritt A."/>
            <person name="Yoshinaga Y."/>
            <person name="Zwiers L.-H."/>
            <person name="Turgeon B."/>
            <person name="Goodwin S."/>
            <person name="Spatafora J."/>
            <person name="Crous P."/>
            <person name="Grigoriev I."/>
        </authorList>
    </citation>
    <scope>NUCLEOTIDE SEQUENCE</scope>
    <source>
        <strain evidence="11">CBS 113389</strain>
    </source>
</reference>
<keyword evidence="3 8" id="KW-0813">Transport</keyword>
<dbReference type="OrthoDB" id="6612291at2759"/>
<keyword evidence="5 9" id="KW-0812">Transmembrane</keyword>
<dbReference type="GO" id="GO:0005351">
    <property type="term" value="F:carbohydrate:proton symporter activity"/>
    <property type="evidence" value="ECO:0007669"/>
    <property type="project" value="TreeGrafter"/>
</dbReference>
<feature type="transmembrane region" description="Helical" evidence="9">
    <location>
        <begin position="233"/>
        <end position="254"/>
    </location>
</feature>
<dbReference type="PANTHER" id="PTHR48022:SF83">
    <property type="entry name" value="MAJOR FACILITATOR SUPERFAMILY (MFS) PROFILE DOMAIN-CONTAINING PROTEIN"/>
    <property type="match status" value="1"/>
</dbReference>
<dbReference type="PROSITE" id="PS50850">
    <property type="entry name" value="MFS"/>
    <property type="match status" value="1"/>
</dbReference>
<feature type="transmembrane region" description="Helical" evidence="9">
    <location>
        <begin position="57"/>
        <end position="83"/>
    </location>
</feature>
<dbReference type="NCBIfam" id="TIGR00879">
    <property type="entry name" value="SP"/>
    <property type="match status" value="1"/>
</dbReference>
<dbReference type="Gene3D" id="1.20.1250.20">
    <property type="entry name" value="MFS general substrate transporter like domains"/>
    <property type="match status" value="1"/>
</dbReference>
<dbReference type="AlphaFoldDB" id="A0A6A6PHC7"/>
<evidence type="ECO:0000256" key="9">
    <source>
        <dbReference type="SAM" id="Phobius"/>
    </source>
</evidence>
<feature type="transmembrane region" description="Helical" evidence="9">
    <location>
        <begin position="479"/>
        <end position="495"/>
    </location>
</feature>
<feature type="transmembrane region" description="Helical" evidence="9">
    <location>
        <begin position="194"/>
        <end position="213"/>
    </location>
</feature>
<name>A0A6A6PHC7_9PEZI</name>
<feature type="transmembrane region" description="Helical" evidence="9">
    <location>
        <begin position="160"/>
        <end position="182"/>
    </location>
</feature>
<dbReference type="FunFam" id="1.20.1250.20:FF:000254">
    <property type="entry name" value="MAL31p Maltose permease"/>
    <property type="match status" value="1"/>
</dbReference>
<keyword evidence="4" id="KW-0762">Sugar transport</keyword>
<feature type="transmembrane region" description="Helical" evidence="9">
    <location>
        <begin position="351"/>
        <end position="371"/>
    </location>
</feature>
<sequence length="539" mass="59723">MDEKPFDDDKAFDSDAVHIEKGETGDRSYSVAAAQHAADSERKQSLWQALKREPKSVFWSVAVSTAIIMEGYDIVLVTSLFAQPAFAKRYGTYLPSGSYQIPANWQTALGTAPIVGAVVGAALNGFFTHKFGYRKVLLASLLLNTGFIFLLFFATSLGMLYAGLILCGLPWGVFATMAPAYASEVCSVTLRGYLAVYVNFCWAVGQLIAAGVLDGFATSTSQWAYRIPFGIQWAFPPFLIALIWFAPESPWWLVRKGKIEEAKRALERLTSRANHASIPDQLALIRHTNEIEDEQQSGTSYLNCFQGTDLRRTEIVCLTWAAQIWAGTSLAGTPTYFFTQAGLSASNSFKFTAGGLGLACIGTIISWGLLTRFGRRTLYVWGLGILSIVLLITGIIAAAWSGHISSFTQAGFVMLWLFIFYMTVGPVCYPIISETSAVRLRNKSVSLSRISYYISQIIGNTIEPYMINPGEADWHGKTAFFWAGTCFVFFVWAFFRLPETGRRTYEELDILFQARIPARKFSKLNVDAYAAPGERIKED</sequence>
<proteinExistence type="inferred from homology"/>
<accession>A0A6A6PHC7</accession>
<evidence type="ECO:0000256" key="7">
    <source>
        <dbReference type="ARBA" id="ARBA00023136"/>
    </source>
</evidence>
<evidence type="ECO:0000256" key="1">
    <source>
        <dbReference type="ARBA" id="ARBA00004141"/>
    </source>
</evidence>
<dbReference type="InterPro" id="IPR036259">
    <property type="entry name" value="MFS_trans_sf"/>
</dbReference>
<feature type="transmembrane region" description="Helical" evidence="9">
    <location>
        <begin position="378"/>
        <end position="400"/>
    </location>
</feature>
<feature type="transmembrane region" description="Helical" evidence="9">
    <location>
        <begin position="315"/>
        <end position="339"/>
    </location>
</feature>
<dbReference type="InterPro" id="IPR050360">
    <property type="entry name" value="MFS_Sugar_Transporters"/>
</dbReference>
<dbReference type="InterPro" id="IPR005828">
    <property type="entry name" value="MFS_sugar_transport-like"/>
</dbReference>
<evidence type="ECO:0000256" key="4">
    <source>
        <dbReference type="ARBA" id="ARBA00022597"/>
    </source>
</evidence>
<evidence type="ECO:0000256" key="6">
    <source>
        <dbReference type="ARBA" id="ARBA00022989"/>
    </source>
</evidence>
<dbReference type="InterPro" id="IPR020846">
    <property type="entry name" value="MFS_dom"/>
</dbReference>
<evidence type="ECO:0000313" key="12">
    <source>
        <dbReference type="Proteomes" id="UP000799767"/>
    </source>
</evidence>
<dbReference type="GeneID" id="54472728"/>
<dbReference type="Pfam" id="PF00083">
    <property type="entry name" value="Sugar_tr"/>
    <property type="match status" value="1"/>
</dbReference>
<evidence type="ECO:0000256" key="5">
    <source>
        <dbReference type="ARBA" id="ARBA00022692"/>
    </source>
</evidence>
<feature type="transmembrane region" description="Helical" evidence="9">
    <location>
        <begin position="103"/>
        <end position="124"/>
    </location>
</feature>
<gene>
    <name evidence="11" type="ORF">BDY17DRAFT_257883</name>
</gene>
<dbReference type="InterPro" id="IPR003663">
    <property type="entry name" value="Sugar/inositol_transpt"/>
</dbReference>